<proteinExistence type="predicted"/>
<dbReference type="EMBL" id="APCN01003838">
    <property type="status" value="NOT_ANNOTATED_CDS"/>
    <property type="molecule type" value="Genomic_DNA"/>
</dbReference>
<organism evidence="1 2">
    <name type="scientific">Anopheles arabiensis</name>
    <name type="common">Mosquito</name>
    <dbReference type="NCBI Taxonomy" id="7173"/>
    <lineage>
        <taxon>Eukaryota</taxon>
        <taxon>Metazoa</taxon>
        <taxon>Ecdysozoa</taxon>
        <taxon>Arthropoda</taxon>
        <taxon>Hexapoda</taxon>
        <taxon>Insecta</taxon>
        <taxon>Pterygota</taxon>
        <taxon>Neoptera</taxon>
        <taxon>Endopterygota</taxon>
        <taxon>Diptera</taxon>
        <taxon>Nematocera</taxon>
        <taxon>Culicoidea</taxon>
        <taxon>Culicidae</taxon>
        <taxon>Anophelinae</taxon>
        <taxon>Anopheles</taxon>
    </lineage>
</organism>
<protein>
    <submittedName>
        <fullName evidence="1">Uncharacterized protein</fullName>
    </submittedName>
</protein>
<dbReference type="Proteomes" id="UP000075840">
    <property type="component" value="Unassembled WGS sequence"/>
</dbReference>
<keyword evidence="2" id="KW-1185">Reference proteome</keyword>
<dbReference type="VEuPathDB" id="VectorBase:AARA008752"/>
<dbReference type="VEuPathDB" id="VectorBase:AARA21_008151"/>
<dbReference type="EnsemblMetazoa" id="AARA008752-RA">
    <property type="protein sequence ID" value="AARA008752-PA"/>
    <property type="gene ID" value="AARA008752"/>
</dbReference>
<evidence type="ECO:0000313" key="2">
    <source>
        <dbReference type="Proteomes" id="UP000075840"/>
    </source>
</evidence>
<name>A0A182I5A0_ANOAR</name>
<accession>A0A182I5A0</accession>
<sequence length="70" mass="7693">MLGVTILLIALHGAHQATAQFNKCTGGDICLPIEKCPLFGSNSRATWTEATMNQFRARVCEREPTIDGWT</sequence>
<dbReference type="AlphaFoldDB" id="A0A182I5A0"/>
<evidence type="ECO:0000313" key="1">
    <source>
        <dbReference type="EnsemblMetazoa" id="AARA008752-PA"/>
    </source>
</evidence>
<reference evidence="1" key="1">
    <citation type="submission" date="2022-08" db="UniProtKB">
        <authorList>
            <consortium name="EnsemblMetazoa"/>
        </authorList>
    </citation>
    <scope>IDENTIFICATION</scope>
    <source>
        <strain evidence="1">Dongola</strain>
    </source>
</reference>